<organism evidence="3 4">
    <name type="scientific">Chitinophaga defluvii</name>
    <dbReference type="NCBI Taxonomy" id="3163343"/>
    <lineage>
        <taxon>Bacteria</taxon>
        <taxon>Pseudomonadati</taxon>
        <taxon>Bacteroidota</taxon>
        <taxon>Chitinophagia</taxon>
        <taxon>Chitinophagales</taxon>
        <taxon>Chitinophagaceae</taxon>
        <taxon>Chitinophaga</taxon>
    </lineage>
</organism>
<proteinExistence type="predicted"/>
<feature type="region of interest" description="Disordered" evidence="1">
    <location>
        <begin position="299"/>
        <end position="342"/>
    </location>
</feature>
<dbReference type="RefSeq" id="WP_354662668.1">
    <property type="nucleotide sequence ID" value="NZ_JBEXAC010000002.1"/>
</dbReference>
<gene>
    <name evidence="3" type="ORF">ABR189_22145</name>
</gene>
<evidence type="ECO:0000256" key="1">
    <source>
        <dbReference type="SAM" id="MobiDB-lite"/>
    </source>
</evidence>
<keyword evidence="4" id="KW-1185">Reference proteome</keyword>
<feature type="compositionally biased region" description="Pro residues" evidence="1">
    <location>
        <begin position="321"/>
        <end position="332"/>
    </location>
</feature>
<name>A0ABV2TAP6_9BACT</name>
<sequence length="342" mass="36768">MKSIFLIISLLAGSIAGISAQNFSGGIQLVSGQKVVAANYRIIPEATGRFYSNYKPRLIALVEEHIVANVKQAVDQNVRELNITLPDVVTLEAVNEPGGFALKVWLKGCRATFKVTTPNATLTNPFGGLGRDFDPKFVLTWDQALVIAFTDINSVTTFYPKNPRSETANTAIHKPRLMDKFLGLADNVSNSFTAGEGFFPDLNQASVNIAAVLNTTILMAIGQVLKSKPFLDELKLDGDEKLTVMADIRQGNIIAKHPHSYAGTLARSAKTTLSATDAHNPVLPVIGGDEKVTDKLVKKPSGALNPQPLPPAPAQVKPSPKLNPQPLPPAPLKPRKVSVKRG</sequence>
<feature type="signal peptide" evidence="2">
    <location>
        <begin position="1"/>
        <end position="20"/>
    </location>
</feature>
<comment type="caution">
    <text evidence="3">The sequence shown here is derived from an EMBL/GenBank/DDBJ whole genome shotgun (WGS) entry which is preliminary data.</text>
</comment>
<evidence type="ECO:0000313" key="4">
    <source>
        <dbReference type="Proteomes" id="UP001549749"/>
    </source>
</evidence>
<feature type="chain" id="PRO_5045099988" description="DUF4468 domain-containing protein" evidence="2">
    <location>
        <begin position="21"/>
        <end position="342"/>
    </location>
</feature>
<evidence type="ECO:0008006" key="5">
    <source>
        <dbReference type="Google" id="ProtNLM"/>
    </source>
</evidence>
<accession>A0ABV2TAP6</accession>
<dbReference type="EMBL" id="JBEXAC010000002">
    <property type="protein sequence ID" value="MET7000108.1"/>
    <property type="molecule type" value="Genomic_DNA"/>
</dbReference>
<dbReference type="Proteomes" id="UP001549749">
    <property type="component" value="Unassembled WGS sequence"/>
</dbReference>
<keyword evidence="2" id="KW-0732">Signal</keyword>
<evidence type="ECO:0000313" key="3">
    <source>
        <dbReference type="EMBL" id="MET7000108.1"/>
    </source>
</evidence>
<protein>
    <recommendedName>
        <fullName evidence="5">DUF4468 domain-containing protein</fullName>
    </recommendedName>
</protein>
<reference evidence="3 4" key="1">
    <citation type="submission" date="2024-06" db="EMBL/GenBank/DDBJ databases">
        <title>Chitinophaga defluvii sp. nov., isolated from municipal sewage.</title>
        <authorList>
            <person name="Zhang L."/>
        </authorList>
    </citation>
    <scope>NUCLEOTIDE SEQUENCE [LARGE SCALE GENOMIC DNA]</scope>
    <source>
        <strain evidence="3 4">H8</strain>
    </source>
</reference>
<evidence type="ECO:0000256" key="2">
    <source>
        <dbReference type="SAM" id="SignalP"/>
    </source>
</evidence>
<feature type="compositionally biased region" description="Basic residues" evidence="1">
    <location>
        <begin position="333"/>
        <end position="342"/>
    </location>
</feature>